<keyword evidence="1" id="KW-0040">ANK repeat</keyword>
<dbReference type="OrthoDB" id="5654444at2"/>
<dbReference type="SUPFAM" id="SSF48403">
    <property type="entry name" value="Ankyrin repeat"/>
    <property type="match status" value="1"/>
</dbReference>
<reference evidence="3 5" key="2">
    <citation type="submission" date="2018-06" db="EMBL/GenBank/DDBJ databases">
        <authorList>
            <consortium name="Pathogen Informatics"/>
            <person name="Doyle S."/>
        </authorList>
    </citation>
    <scope>NUCLEOTIDE SEQUENCE [LARGE SCALE GENOMIC DNA]</scope>
    <source>
        <strain evidence="3 5">NCTC12438</strain>
    </source>
</reference>
<dbReference type="InterPro" id="IPR036770">
    <property type="entry name" value="Ankyrin_rpt-contain_sf"/>
</dbReference>
<feature type="repeat" description="ANK" evidence="1">
    <location>
        <begin position="358"/>
        <end position="390"/>
    </location>
</feature>
<dbReference type="Proteomes" id="UP000255316">
    <property type="component" value="Unassembled WGS sequence"/>
</dbReference>
<dbReference type="EMBL" id="LNXX01000005">
    <property type="protein sequence ID" value="KTC93184.1"/>
    <property type="molecule type" value="Genomic_DNA"/>
</dbReference>
<evidence type="ECO:0000313" key="4">
    <source>
        <dbReference type="Proteomes" id="UP000054854"/>
    </source>
</evidence>
<dbReference type="STRING" id="28085.Lcin_0222"/>
<dbReference type="Pfam" id="PF12796">
    <property type="entry name" value="Ank_2"/>
    <property type="match status" value="1"/>
</dbReference>
<organism evidence="3 5">
    <name type="scientific">Legionella cincinnatiensis</name>
    <dbReference type="NCBI Taxonomy" id="28085"/>
    <lineage>
        <taxon>Bacteria</taxon>
        <taxon>Pseudomonadati</taxon>
        <taxon>Pseudomonadota</taxon>
        <taxon>Gammaproteobacteria</taxon>
        <taxon>Legionellales</taxon>
        <taxon>Legionellaceae</taxon>
        <taxon>Legionella</taxon>
    </lineage>
</organism>
<name>A0A378IKB2_9GAMM</name>
<evidence type="ECO:0000313" key="3">
    <source>
        <dbReference type="EMBL" id="STX35115.1"/>
    </source>
</evidence>
<protein>
    <submittedName>
        <fullName evidence="2 3">Ankyrin repeat</fullName>
    </submittedName>
</protein>
<dbReference type="InterPro" id="IPR002110">
    <property type="entry name" value="Ankyrin_rpt"/>
</dbReference>
<keyword evidence="4" id="KW-1185">Reference proteome</keyword>
<dbReference type="PROSITE" id="PS50088">
    <property type="entry name" value="ANK_REPEAT"/>
    <property type="match status" value="1"/>
</dbReference>
<dbReference type="EMBL" id="UGNX01000001">
    <property type="protein sequence ID" value="STX35115.1"/>
    <property type="molecule type" value="Genomic_DNA"/>
</dbReference>
<dbReference type="RefSeq" id="WP_058463472.1">
    <property type="nucleotide sequence ID" value="NZ_CAAAHQ010000001.1"/>
</dbReference>
<evidence type="ECO:0000313" key="5">
    <source>
        <dbReference type="Proteomes" id="UP000255316"/>
    </source>
</evidence>
<evidence type="ECO:0000313" key="2">
    <source>
        <dbReference type="EMBL" id="KTC93184.1"/>
    </source>
</evidence>
<dbReference type="Gene3D" id="1.25.40.20">
    <property type="entry name" value="Ankyrin repeat-containing domain"/>
    <property type="match status" value="1"/>
</dbReference>
<sequence>MLPTIHYLWVGAPTKLAPSTGIAGHDVAGPIQMAQKLQEQADKVNPIKFWCLDEYQAFYQRQFKDVGVKIEVCSIEKLLSKESQSDLSERAEFVKQLMVNSLAKESNTIQDRVKFKDEFSLFLLLSQSGYFFDTNVYPAKEKCINLPIHDEAKTAKSGFDNTNDFYIMYSPHRFNNQIKETFDNWIKFPRISNTLCFDSSISFITDTELGVKKTSYKSYCGKTPGLFFWLDLNDRQLLENNLSYGNINEQMTCAFSKKSLSPCSLVFLKEKITTVEKLLVLPFTTNDAYVATLKPDQIFYVNKEKKECILVDDEYTSLFDPFPRWSDNPIKLASSSDLDYLLHHLSKYSHPSYIVNTERGTLLHHAVLNNQKEQVKWLLEFGACADLKASYEIKPENKKLEFTPLELAAYLNNEEITNIISNHLEQTKENKLNGIPSQISEQLATHGLFKGTVISSGTIDISKKEHSALNNCIIL</sequence>
<reference evidence="2 4" key="1">
    <citation type="submission" date="2015-11" db="EMBL/GenBank/DDBJ databases">
        <title>Genomic analysis of 38 Legionella species identifies large and diverse effector repertoires.</title>
        <authorList>
            <person name="Burstein D."/>
            <person name="Amaro F."/>
            <person name="Zusman T."/>
            <person name="Lifshitz Z."/>
            <person name="Cohen O."/>
            <person name="Gilbert J.A."/>
            <person name="Pupko T."/>
            <person name="Shuman H.A."/>
            <person name="Segal G."/>
        </authorList>
    </citation>
    <scope>NUCLEOTIDE SEQUENCE [LARGE SCALE GENOMIC DNA]</scope>
    <source>
        <strain evidence="2 4">CDC#72-OH-14</strain>
    </source>
</reference>
<dbReference type="AlphaFoldDB" id="A0A378IKB2"/>
<proteinExistence type="predicted"/>
<evidence type="ECO:0000256" key="1">
    <source>
        <dbReference type="PROSITE-ProRule" id="PRU00023"/>
    </source>
</evidence>
<dbReference type="Proteomes" id="UP000054854">
    <property type="component" value="Unassembled WGS sequence"/>
</dbReference>
<gene>
    <name evidence="2" type="ORF">Lcin_0222</name>
    <name evidence="3" type="ORF">NCTC12438_01726</name>
</gene>
<accession>A0A378IKB2</accession>